<gene>
    <name evidence="2" type="ORF">FA13DRAFT_1793724</name>
</gene>
<sequence>MRLQRHFHGACEQEYLNFTAPHSLGTIAPVDSDANHEEKETNPDGRVIEAGQAEVTGKHASNGIEASKLPTRTKEQRETYAQDQPALAEDEPEPQEVHPWAVAETFNDADGLVKRVKAFMAQGRTSSHRIEFGPRARPSSRSSTIEYRNPEHGPLCKHLSEEGPASLAVNVSVVAKLSCPYYDYLRYEAKIYQDFPTRFFQHFTWFNQLRPLHNPFPVGALVPQFHGDYVLENSEDNT</sequence>
<keyword evidence="3" id="KW-1185">Reference proteome</keyword>
<dbReference type="Proteomes" id="UP000298030">
    <property type="component" value="Unassembled WGS sequence"/>
</dbReference>
<proteinExistence type="predicted"/>
<dbReference type="AlphaFoldDB" id="A0A4Y7T3X7"/>
<dbReference type="STRING" id="71717.A0A4Y7T3X7"/>
<protein>
    <submittedName>
        <fullName evidence="2">Uncharacterized protein</fullName>
    </submittedName>
</protein>
<accession>A0A4Y7T3X7</accession>
<organism evidence="2 3">
    <name type="scientific">Coprinellus micaceus</name>
    <name type="common">Glistening ink-cap mushroom</name>
    <name type="synonym">Coprinus micaceus</name>
    <dbReference type="NCBI Taxonomy" id="71717"/>
    <lineage>
        <taxon>Eukaryota</taxon>
        <taxon>Fungi</taxon>
        <taxon>Dikarya</taxon>
        <taxon>Basidiomycota</taxon>
        <taxon>Agaricomycotina</taxon>
        <taxon>Agaricomycetes</taxon>
        <taxon>Agaricomycetidae</taxon>
        <taxon>Agaricales</taxon>
        <taxon>Agaricineae</taxon>
        <taxon>Psathyrellaceae</taxon>
        <taxon>Coprinellus</taxon>
    </lineage>
</organism>
<reference evidence="2 3" key="1">
    <citation type="journal article" date="2019" name="Nat. Ecol. Evol.">
        <title>Megaphylogeny resolves global patterns of mushroom evolution.</title>
        <authorList>
            <person name="Varga T."/>
            <person name="Krizsan K."/>
            <person name="Foldi C."/>
            <person name="Dima B."/>
            <person name="Sanchez-Garcia M."/>
            <person name="Sanchez-Ramirez S."/>
            <person name="Szollosi G.J."/>
            <person name="Szarkandi J.G."/>
            <person name="Papp V."/>
            <person name="Albert L."/>
            <person name="Andreopoulos W."/>
            <person name="Angelini C."/>
            <person name="Antonin V."/>
            <person name="Barry K.W."/>
            <person name="Bougher N.L."/>
            <person name="Buchanan P."/>
            <person name="Buyck B."/>
            <person name="Bense V."/>
            <person name="Catcheside P."/>
            <person name="Chovatia M."/>
            <person name="Cooper J."/>
            <person name="Damon W."/>
            <person name="Desjardin D."/>
            <person name="Finy P."/>
            <person name="Geml J."/>
            <person name="Haridas S."/>
            <person name="Hughes K."/>
            <person name="Justo A."/>
            <person name="Karasinski D."/>
            <person name="Kautmanova I."/>
            <person name="Kiss B."/>
            <person name="Kocsube S."/>
            <person name="Kotiranta H."/>
            <person name="LaButti K.M."/>
            <person name="Lechner B.E."/>
            <person name="Liimatainen K."/>
            <person name="Lipzen A."/>
            <person name="Lukacs Z."/>
            <person name="Mihaltcheva S."/>
            <person name="Morgado L.N."/>
            <person name="Niskanen T."/>
            <person name="Noordeloos M.E."/>
            <person name="Ohm R.A."/>
            <person name="Ortiz-Santana B."/>
            <person name="Ovrebo C."/>
            <person name="Racz N."/>
            <person name="Riley R."/>
            <person name="Savchenko A."/>
            <person name="Shiryaev A."/>
            <person name="Soop K."/>
            <person name="Spirin V."/>
            <person name="Szebenyi C."/>
            <person name="Tomsovsky M."/>
            <person name="Tulloss R.E."/>
            <person name="Uehling J."/>
            <person name="Grigoriev I.V."/>
            <person name="Vagvolgyi C."/>
            <person name="Papp T."/>
            <person name="Martin F.M."/>
            <person name="Miettinen O."/>
            <person name="Hibbett D.S."/>
            <person name="Nagy L.G."/>
        </authorList>
    </citation>
    <scope>NUCLEOTIDE SEQUENCE [LARGE SCALE GENOMIC DNA]</scope>
    <source>
        <strain evidence="2 3">FP101781</strain>
    </source>
</reference>
<evidence type="ECO:0000313" key="2">
    <source>
        <dbReference type="EMBL" id="TEB28883.1"/>
    </source>
</evidence>
<feature type="region of interest" description="Disordered" evidence="1">
    <location>
        <begin position="54"/>
        <end position="93"/>
    </location>
</feature>
<dbReference type="OrthoDB" id="5327923at2759"/>
<name>A0A4Y7T3X7_COPMI</name>
<dbReference type="EMBL" id="QPFP01000030">
    <property type="protein sequence ID" value="TEB28883.1"/>
    <property type="molecule type" value="Genomic_DNA"/>
</dbReference>
<evidence type="ECO:0000313" key="3">
    <source>
        <dbReference type="Proteomes" id="UP000298030"/>
    </source>
</evidence>
<evidence type="ECO:0000256" key="1">
    <source>
        <dbReference type="SAM" id="MobiDB-lite"/>
    </source>
</evidence>
<comment type="caution">
    <text evidence="2">The sequence shown here is derived from an EMBL/GenBank/DDBJ whole genome shotgun (WGS) entry which is preliminary data.</text>
</comment>